<gene>
    <name evidence="2" type="ORF">BCR32DRAFT_267514</name>
</gene>
<dbReference type="AlphaFoldDB" id="A0A1Y1XB42"/>
<evidence type="ECO:0000256" key="1">
    <source>
        <dbReference type="SAM" id="Phobius"/>
    </source>
</evidence>
<organism evidence="2 3">
    <name type="scientific">Anaeromyces robustus</name>
    <dbReference type="NCBI Taxonomy" id="1754192"/>
    <lineage>
        <taxon>Eukaryota</taxon>
        <taxon>Fungi</taxon>
        <taxon>Fungi incertae sedis</taxon>
        <taxon>Chytridiomycota</taxon>
        <taxon>Chytridiomycota incertae sedis</taxon>
        <taxon>Neocallimastigomycetes</taxon>
        <taxon>Neocallimastigales</taxon>
        <taxon>Neocallimastigaceae</taxon>
        <taxon>Anaeromyces</taxon>
    </lineage>
</organism>
<feature type="transmembrane region" description="Helical" evidence="1">
    <location>
        <begin position="234"/>
        <end position="253"/>
    </location>
</feature>
<sequence>MVSKSIYYYLFFIITFHILVVWGDTFIETFTSSRIKSYLNEPEQNYINNPDLTKYFKSIQLPQECYNFFNVKEFKRHNITATYAIQKVKIKNNNNEDKHENKNEIKNENDSLKIIPMSPRLFPNNPTSTPIYSNIYILSNIKTTFLSLYDLRLSYSSSTPAQFKMEVFNEKKFETFYPGHLSQCCKDCQLKDSLILMIMANYDGVTTTELDTDSIVIPYNIVFESYLLFIPRNVINLIIFIILLSLFLIYVFIPKINEHINHIK</sequence>
<dbReference type="OrthoDB" id="3360032at2759"/>
<keyword evidence="1" id="KW-0812">Transmembrane</keyword>
<keyword evidence="1" id="KW-1133">Transmembrane helix</keyword>
<protein>
    <submittedName>
        <fullName evidence="2">Uncharacterized protein</fullName>
    </submittedName>
</protein>
<proteinExistence type="predicted"/>
<feature type="transmembrane region" description="Helical" evidence="1">
    <location>
        <begin position="6"/>
        <end position="27"/>
    </location>
</feature>
<keyword evidence="1" id="KW-0472">Membrane</keyword>
<accession>A0A1Y1XB42</accession>
<comment type="caution">
    <text evidence="2">The sequence shown here is derived from an EMBL/GenBank/DDBJ whole genome shotgun (WGS) entry which is preliminary data.</text>
</comment>
<dbReference type="EMBL" id="MCFG01000090">
    <property type="protein sequence ID" value="ORX82656.1"/>
    <property type="molecule type" value="Genomic_DNA"/>
</dbReference>
<name>A0A1Y1XB42_9FUNG</name>
<evidence type="ECO:0000313" key="3">
    <source>
        <dbReference type="Proteomes" id="UP000193944"/>
    </source>
</evidence>
<reference evidence="2 3" key="2">
    <citation type="submission" date="2016-08" db="EMBL/GenBank/DDBJ databases">
        <title>Pervasive Adenine N6-methylation of Active Genes in Fungi.</title>
        <authorList>
            <consortium name="DOE Joint Genome Institute"/>
            <person name="Mondo S.J."/>
            <person name="Dannebaum R.O."/>
            <person name="Kuo R.C."/>
            <person name="Labutti K."/>
            <person name="Haridas S."/>
            <person name="Kuo A."/>
            <person name="Salamov A."/>
            <person name="Ahrendt S.R."/>
            <person name="Lipzen A."/>
            <person name="Sullivan W."/>
            <person name="Andreopoulos W.B."/>
            <person name="Clum A."/>
            <person name="Lindquist E."/>
            <person name="Daum C."/>
            <person name="Ramamoorthy G.K."/>
            <person name="Gryganskyi A."/>
            <person name="Culley D."/>
            <person name="Magnuson J.K."/>
            <person name="James T.Y."/>
            <person name="O'Malley M.A."/>
            <person name="Stajich J.E."/>
            <person name="Spatafora J.W."/>
            <person name="Visel A."/>
            <person name="Grigoriev I.V."/>
        </authorList>
    </citation>
    <scope>NUCLEOTIDE SEQUENCE [LARGE SCALE GENOMIC DNA]</scope>
    <source>
        <strain evidence="2 3">S4</strain>
    </source>
</reference>
<keyword evidence="3" id="KW-1185">Reference proteome</keyword>
<feature type="non-terminal residue" evidence="2">
    <location>
        <position position="264"/>
    </location>
</feature>
<evidence type="ECO:0000313" key="2">
    <source>
        <dbReference type="EMBL" id="ORX82656.1"/>
    </source>
</evidence>
<reference evidence="2 3" key="1">
    <citation type="submission" date="2016-08" db="EMBL/GenBank/DDBJ databases">
        <title>A Parts List for Fungal Cellulosomes Revealed by Comparative Genomics.</title>
        <authorList>
            <consortium name="DOE Joint Genome Institute"/>
            <person name="Haitjema C.H."/>
            <person name="Gilmore S.P."/>
            <person name="Henske J.K."/>
            <person name="Solomon K.V."/>
            <person name="De Groot R."/>
            <person name="Kuo A."/>
            <person name="Mondo S.J."/>
            <person name="Salamov A.A."/>
            <person name="Labutti K."/>
            <person name="Zhao Z."/>
            <person name="Chiniquy J."/>
            <person name="Barry K."/>
            <person name="Brewer H.M."/>
            <person name="Purvine S.O."/>
            <person name="Wright A.T."/>
            <person name="Boxma B."/>
            <person name="Van Alen T."/>
            <person name="Hackstein J.H."/>
            <person name="Baker S.E."/>
            <person name="Grigoriev I.V."/>
            <person name="O'Malley M.A."/>
        </authorList>
    </citation>
    <scope>NUCLEOTIDE SEQUENCE [LARGE SCALE GENOMIC DNA]</scope>
    <source>
        <strain evidence="2 3">S4</strain>
    </source>
</reference>
<dbReference type="Proteomes" id="UP000193944">
    <property type="component" value="Unassembled WGS sequence"/>
</dbReference>